<dbReference type="InterPro" id="IPR002139">
    <property type="entry name" value="Ribo/fructo_kinase"/>
</dbReference>
<keyword evidence="12" id="KW-1185">Reference proteome</keyword>
<feature type="binding site" evidence="9">
    <location>
        <position position="269"/>
    </location>
    <ligand>
        <name>K(+)</name>
        <dbReference type="ChEBI" id="CHEBI:29103"/>
    </ligand>
</feature>
<dbReference type="InterPro" id="IPR011611">
    <property type="entry name" value="PfkB_dom"/>
</dbReference>
<dbReference type="GO" id="GO:0005829">
    <property type="term" value="C:cytosol"/>
    <property type="evidence" value="ECO:0007669"/>
    <property type="project" value="TreeGrafter"/>
</dbReference>
<evidence type="ECO:0000256" key="5">
    <source>
        <dbReference type="ARBA" id="ARBA00022840"/>
    </source>
</evidence>
<feature type="binding site" evidence="9">
    <location>
        <position position="239"/>
    </location>
    <ligand>
        <name>substrate</name>
    </ligand>
</feature>
<comment type="similarity">
    <text evidence="9">Belongs to the carbohydrate kinase PfkB family. Ribokinase subfamily.</text>
</comment>
<feature type="binding site" evidence="9">
    <location>
        <begin position="205"/>
        <end position="210"/>
    </location>
    <ligand>
        <name>ATP</name>
        <dbReference type="ChEBI" id="CHEBI:30616"/>
    </ligand>
</feature>
<keyword evidence="7 9" id="KW-0630">Potassium</keyword>
<keyword evidence="2 9" id="KW-0479">Metal-binding</keyword>
<evidence type="ECO:0000313" key="12">
    <source>
        <dbReference type="Proteomes" id="UP000186098"/>
    </source>
</evidence>
<feature type="binding site" evidence="9">
    <location>
        <begin position="238"/>
        <end position="239"/>
    </location>
    <ligand>
        <name>ATP</name>
        <dbReference type="ChEBI" id="CHEBI:30616"/>
    </ligand>
</feature>
<accession>A0A1N7MAH7</accession>
<dbReference type="Proteomes" id="UP000186098">
    <property type="component" value="Unassembled WGS sequence"/>
</dbReference>
<dbReference type="Pfam" id="PF00294">
    <property type="entry name" value="PfkB"/>
    <property type="match status" value="1"/>
</dbReference>
<evidence type="ECO:0000256" key="8">
    <source>
        <dbReference type="ARBA" id="ARBA00023277"/>
    </source>
</evidence>
<comment type="subunit">
    <text evidence="9">Homodimer.</text>
</comment>
<keyword evidence="3 9" id="KW-0547">Nucleotide-binding</keyword>
<dbReference type="OrthoDB" id="9775849at2"/>
<dbReference type="PANTHER" id="PTHR10584">
    <property type="entry name" value="SUGAR KINASE"/>
    <property type="match status" value="1"/>
</dbReference>
<reference evidence="12" key="1">
    <citation type="submission" date="2017-01" db="EMBL/GenBank/DDBJ databases">
        <authorList>
            <person name="Varghese N."/>
            <person name="Submissions S."/>
        </authorList>
    </citation>
    <scope>NUCLEOTIDE SEQUENCE [LARGE SCALE GENOMIC DNA]</scope>
    <source>
        <strain evidence="12">DSM 18714</strain>
    </source>
</reference>
<evidence type="ECO:0000313" key="11">
    <source>
        <dbReference type="EMBL" id="SIS83053.1"/>
    </source>
</evidence>
<feature type="binding site" evidence="9">
    <location>
        <position position="272"/>
    </location>
    <ligand>
        <name>K(+)</name>
        <dbReference type="ChEBI" id="CHEBI:29103"/>
    </ligand>
</feature>
<dbReference type="PANTHER" id="PTHR10584:SF166">
    <property type="entry name" value="RIBOKINASE"/>
    <property type="match status" value="1"/>
</dbReference>
<evidence type="ECO:0000256" key="3">
    <source>
        <dbReference type="ARBA" id="ARBA00022741"/>
    </source>
</evidence>
<keyword evidence="8 9" id="KW-0119">Carbohydrate metabolism</keyword>
<protein>
    <recommendedName>
        <fullName evidence="9">Ribokinase</fullName>
        <shortName evidence="9">RK</shortName>
        <ecNumber evidence="9">2.7.1.15</ecNumber>
    </recommendedName>
</protein>
<dbReference type="UniPathway" id="UPA00916">
    <property type="reaction ID" value="UER00889"/>
</dbReference>
<feature type="binding site" evidence="9">
    <location>
        <position position="179"/>
    </location>
    <ligand>
        <name>ATP</name>
        <dbReference type="ChEBI" id="CHEBI:30616"/>
    </ligand>
</feature>
<evidence type="ECO:0000256" key="1">
    <source>
        <dbReference type="ARBA" id="ARBA00022679"/>
    </source>
</evidence>
<evidence type="ECO:0000256" key="2">
    <source>
        <dbReference type="ARBA" id="ARBA00022723"/>
    </source>
</evidence>
<evidence type="ECO:0000256" key="4">
    <source>
        <dbReference type="ARBA" id="ARBA00022777"/>
    </source>
</evidence>
<evidence type="ECO:0000256" key="6">
    <source>
        <dbReference type="ARBA" id="ARBA00022842"/>
    </source>
</evidence>
<dbReference type="EMBL" id="FTOM01000006">
    <property type="protein sequence ID" value="SIS83053.1"/>
    <property type="molecule type" value="Genomic_DNA"/>
</dbReference>
<keyword evidence="5 9" id="KW-0067">ATP-binding</keyword>
<dbReference type="EC" id="2.7.1.15" evidence="9"/>
<keyword evidence="1 9" id="KW-0808">Transferase</keyword>
<feature type="binding site" evidence="9">
    <location>
        <begin position="10"/>
        <end position="12"/>
    </location>
    <ligand>
        <name>substrate</name>
    </ligand>
</feature>
<dbReference type="GO" id="GO:0019303">
    <property type="term" value="P:D-ribose catabolic process"/>
    <property type="evidence" value="ECO:0007669"/>
    <property type="project" value="UniProtKB-UniRule"/>
</dbReference>
<feature type="binding site" evidence="9">
    <location>
        <position position="136"/>
    </location>
    <ligand>
        <name>substrate</name>
    </ligand>
</feature>
<feature type="binding site" evidence="9">
    <location>
        <begin position="38"/>
        <end position="42"/>
    </location>
    <ligand>
        <name>substrate</name>
    </ligand>
</feature>
<proteinExistence type="inferred from homology"/>
<feature type="binding site" evidence="9">
    <location>
        <position position="274"/>
    </location>
    <ligand>
        <name>K(+)</name>
        <dbReference type="ChEBI" id="CHEBI:29103"/>
    </ligand>
</feature>
<dbReference type="AlphaFoldDB" id="A0A1N7MAH7"/>
<feature type="domain" description="Carbohydrate kinase PfkB" evidence="10">
    <location>
        <begin position="6"/>
        <end position="280"/>
    </location>
</feature>
<keyword evidence="9" id="KW-0963">Cytoplasm</keyword>
<dbReference type="HAMAP" id="MF_01987">
    <property type="entry name" value="Ribokinase"/>
    <property type="match status" value="1"/>
</dbReference>
<dbReference type="GO" id="GO:0046872">
    <property type="term" value="F:metal ion binding"/>
    <property type="evidence" value="ECO:0007669"/>
    <property type="project" value="UniProtKB-KW"/>
</dbReference>
<organism evidence="11 12">
    <name type="scientific">Phaeovulum vinaykumarii</name>
    <dbReference type="NCBI Taxonomy" id="407234"/>
    <lineage>
        <taxon>Bacteria</taxon>
        <taxon>Pseudomonadati</taxon>
        <taxon>Pseudomonadota</taxon>
        <taxon>Alphaproteobacteria</taxon>
        <taxon>Rhodobacterales</taxon>
        <taxon>Paracoccaceae</taxon>
        <taxon>Phaeovulum</taxon>
    </lineage>
</organism>
<name>A0A1N7MAH7_9RHOB</name>
<sequence>MQVFNLGSINLDHVYRVGRLPAPGETVAARSLSTGLGGKGANQSVAVARAGARVCHIGAVGPDGDWAVARLEGFGVDCGYVARLSTVTGHAVIMVDDGAENSILIHPGANRALGADWVAEALAAAQPGDALLTQNETSAGIEAAALARARGMHVIHTAAPFDAAALRDLLPHLTLLVLNALEAEQMQAALGCGLADLGVPEVIVTRGAEGADWHLFAQAEVIRVPAFPVRAVDTTGAGDTFAGYLVAGLAQGLTRAQAARRAAAASAIAVCRAGAAEAIPAGAEVDAFLATRA</sequence>
<feature type="binding site" evidence="9">
    <location>
        <position position="233"/>
    </location>
    <ligand>
        <name>K(+)</name>
        <dbReference type="ChEBI" id="CHEBI:29103"/>
    </ligand>
</feature>
<evidence type="ECO:0000259" key="10">
    <source>
        <dbReference type="Pfam" id="PF00294"/>
    </source>
</evidence>
<keyword evidence="4 9" id="KW-0418">Kinase</keyword>
<comment type="pathway">
    <text evidence="9">Carbohydrate metabolism; D-ribose degradation; D-ribose 5-phosphate from beta-D-ribopyranose: step 2/2.</text>
</comment>
<dbReference type="Gene3D" id="3.40.1190.20">
    <property type="match status" value="1"/>
</dbReference>
<evidence type="ECO:0000256" key="7">
    <source>
        <dbReference type="ARBA" id="ARBA00022958"/>
    </source>
</evidence>
<comment type="subcellular location">
    <subcellularLocation>
        <location evidence="9">Cytoplasm</location>
    </subcellularLocation>
</comment>
<comment type="cofactor">
    <cofactor evidence="9">
        <name>Mg(2+)</name>
        <dbReference type="ChEBI" id="CHEBI:18420"/>
    </cofactor>
    <text evidence="9">Requires a divalent cation, most likely magnesium in vivo, as an electrophilic catalyst to aid phosphoryl group transfer. It is the chelate of the metal and the nucleotide that is the actual substrate.</text>
</comment>
<dbReference type="RefSeq" id="WP_076366527.1">
    <property type="nucleotide sequence ID" value="NZ_FTOM01000006.1"/>
</dbReference>
<evidence type="ECO:0000256" key="9">
    <source>
        <dbReference type="HAMAP-Rule" id="MF_01987"/>
    </source>
</evidence>
<feature type="binding site" evidence="9">
    <location>
        <position position="235"/>
    </location>
    <ligand>
        <name>K(+)</name>
        <dbReference type="ChEBI" id="CHEBI:29103"/>
    </ligand>
</feature>
<dbReference type="SUPFAM" id="SSF53613">
    <property type="entry name" value="Ribokinase-like"/>
    <property type="match status" value="1"/>
</dbReference>
<comment type="catalytic activity">
    <reaction evidence="9">
        <text>D-ribose + ATP = D-ribose 5-phosphate + ADP + H(+)</text>
        <dbReference type="Rhea" id="RHEA:13697"/>
        <dbReference type="ChEBI" id="CHEBI:15378"/>
        <dbReference type="ChEBI" id="CHEBI:30616"/>
        <dbReference type="ChEBI" id="CHEBI:47013"/>
        <dbReference type="ChEBI" id="CHEBI:78346"/>
        <dbReference type="ChEBI" id="CHEBI:456216"/>
        <dbReference type="EC" id="2.7.1.15"/>
    </reaction>
</comment>
<dbReference type="PRINTS" id="PR00990">
    <property type="entry name" value="RIBOKINASE"/>
</dbReference>
<comment type="function">
    <text evidence="9">Catalyzes the phosphorylation of ribose at O-5 in a reaction requiring ATP and magnesium. The resulting D-ribose-5-phosphate can then be used either for sythesis of nucleotides, histidine, and tryptophan, or as a component of the pentose phosphate pathway.</text>
</comment>
<comment type="activity regulation">
    <text evidence="9">Activated by a monovalent cation that binds near, but not in, the active site. The most likely occupant of the site in vivo is potassium. Ion binding induces a conformational change that may alter substrate affinity.</text>
</comment>
<feature type="active site" description="Proton acceptor" evidence="9">
    <location>
        <position position="239"/>
    </location>
</feature>
<dbReference type="GO" id="GO:0004747">
    <property type="term" value="F:ribokinase activity"/>
    <property type="evidence" value="ECO:0007669"/>
    <property type="project" value="UniProtKB-UniRule"/>
</dbReference>
<dbReference type="InterPro" id="IPR029056">
    <property type="entry name" value="Ribokinase-like"/>
</dbReference>
<dbReference type="GO" id="GO:0005524">
    <property type="term" value="F:ATP binding"/>
    <property type="evidence" value="ECO:0007669"/>
    <property type="project" value="UniProtKB-UniRule"/>
</dbReference>
<dbReference type="CDD" id="cd01174">
    <property type="entry name" value="ribokinase"/>
    <property type="match status" value="1"/>
</dbReference>
<keyword evidence="6 9" id="KW-0460">Magnesium</keyword>
<gene>
    <name evidence="9" type="primary">rbsK</name>
    <name evidence="11" type="ORF">SAMN05421795_106129</name>
</gene>
<dbReference type="STRING" id="407234.SAMN05421795_106129"/>
<dbReference type="InterPro" id="IPR011877">
    <property type="entry name" value="Ribokinase"/>
</dbReference>
<comment type="caution">
    <text evidence="9">Lacks conserved residue(s) required for the propagation of feature annotation.</text>
</comment>